<dbReference type="Pfam" id="PF21212">
    <property type="entry name" value="Dimerisation2-like_dom"/>
    <property type="match status" value="1"/>
</dbReference>
<accession>A0A553JMH0</accession>
<dbReference type="PANTHER" id="PTHR43712:SF2">
    <property type="entry name" value="O-METHYLTRANSFERASE CICE"/>
    <property type="match status" value="1"/>
</dbReference>
<dbReference type="PANTHER" id="PTHR43712">
    <property type="entry name" value="PUTATIVE (AFU_ORTHOLOGUE AFUA_4G14580)-RELATED"/>
    <property type="match status" value="1"/>
</dbReference>
<dbReference type="InterPro" id="IPR036390">
    <property type="entry name" value="WH_DNA-bd_sf"/>
</dbReference>
<keyword evidence="2 6" id="KW-0808">Transferase</keyword>
<dbReference type="Gene3D" id="1.20.58.1390">
    <property type="match status" value="1"/>
</dbReference>
<dbReference type="InterPro" id="IPR049480">
    <property type="entry name" value="BVU_1015-like_N"/>
</dbReference>
<dbReference type="InterPro" id="IPR016461">
    <property type="entry name" value="COMT-like"/>
</dbReference>
<keyword evidence="7" id="KW-1185">Reference proteome</keyword>
<organism evidence="6 7">
    <name type="scientific">Shewanella hanedai</name>
    <name type="common">Alteromonas hanedai</name>
    <dbReference type="NCBI Taxonomy" id="25"/>
    <lineage>
        <taxon>Bacteria</taxon>
        <taxon>Pseudomonadati</taxon>
        <taxon>Pseudomonadota</taxon>
        <taxon>Gammaproteobacteria</taxon>
        <taxon>Alteromonadales</taxon>
        <taxon>Shewanellaceae</taxon>
        <taxon>Shewanella</taxon>
    </lineage>
</organism>
<dbReference type="Gene3D" id="3.40.50.150">
    <property type="entry name" value="Vaccinia Virus protein VP39"/>
    <property type="match status" value="1"/>
</dbReference>
<evidence type="ECO:0000313" key="7">
    <source>
        <dbReference type="Proteomes" id="UP000318126"/>
    </source>
</evidence>
<dbReference type="AlphaFoldDB" id="A0A553JMH0"/>
<evidence type="ECO:0000259" key="4">
    <source>
        <dbReference type="Pfam" id="PF00891"/>
    </source>
</evidence>
<protein>
    <submittedName>
        <fullName evidence="6">SAM-dependent methyltransferase</fullName>
    </submittedName>
</protein>
<proteinExistence type="predicted"/>
<comment type="caution">
    <text evidence="6">The sequence shown here is derived from an EMBL/GenBank/DDBJ whole genome shotgun (WGS) entry which is preliminary data.</text>
</comment>
<dbReference type="SUPFAM" id="SSF46785">
    <property type="entry name" value="Winged helix' DNA-binding domain"/>
    <property type="match status" value="1"/>
</dbReference>
<dbReference type="InterPro" id="IPR001077">
    <property type="entry name" value="COMT_C"/>
</dbReference>
<evidence type="ECO:0000256" key="3">
    <source>
        <dbReference type="ARBA" id="ARBA00022691"/>
    </source>
</evidence>
<dbReference type="Pfam" id="PF00891">
    <property type="entry name" value="Methyltransf_2"/>
    <property type="match status" value="1"/>
</dbReference>
<evidence type="ECO:0000256" key="1">
    <source>
        <dbReference type="ARBA" id="ARBA00022603"/>
    </source>
</evidence>
<evidence type="ECO:0000259" key="5">
    <source>
        <dbReference type="Pfam" id="PF21212"/>
    </source>
</evidence>
<gene>
    <name evidence="6" type="ORF">FN961_14250</name>
</gene>
<dbReference type="Proteomes" id="UP000318126">
    <property type="component" value="Unassembled WGS sequence"/>
</dbReference>
<dbReference type="SUPFAM" id="SSF53335">
    <property type="entry name" value="S-adenosyl-L-methionine-dependent methyltransferases"/>
    <property type="match status" value="1"/>
</dbReference>
<dbReference type="PROSITE" id="PS51683">
    <property type="entry name" value="SAM_OMT_II"/>
    <property type="match status" value="1"/>
</dbReference>
<feature type="domain" description="O-methyltransferase C-terminal" evidence="4">
    <location>
        <begin position="182"/>
        <end position="334"/>
    </location>
</feature>
<dbReference type="InterPro" id="IPR029063">
    <property type="entry name" value="SAM-dependent_MTases_sf"/>
</dbReference>
<reference evidence="7" key="1">
    <citation type="submission" date="2019-07" db="EMBL/GenBank/DDBJ databases">
        <title>Shewanella sp. YLB-08 draft genomic sequence.</title>
        <authorList>
            <person name="Yu L."/>
        </authorList>
    </citation>
    <scope>NUCLEOTIDE SEQUENCE [LARGE SCALE GENOMIC DNA]</scope>
    <source>
        <strain evidence="7">JCM 20706</strain>
    </source>
</reference>
<dbReference type="EMBL" id="VKGK01000017">
    <property type="protein sequence ID" value="TRY13621.1"/>
    <property type="molecule type" value="Genomic_DNA"/>
</dbReference>
<dbReference type="GO" id="GO:0032259">
    <property type="term" value="P:methylation"/>
    <property type="evidence" value="ECO:0007669"/>
    <property type="project" value="UniProtKB-KW"/>
</dbReference>
<dbReference type="RefSeq" id="WP_144040851.1">
    <property type="nucleotide sequence ID" value="NZ_BMPL01000036.1"/>
</dbReference>
<evidence type="ECO:0000313" key="6">
    <source>
        <dbReference type="EMBL" id="TRY13621.1"/>
    </source>
</evidence>
<keyword evidence="1 6" id="KW-0489">Methyltransferase</keyword>
<dbReference type="GO" id="GO:0008171">
    <property type="term" value="F:O-methyltransferase activity"/>
    <property type="evidence" value="ECO:0007669"/>
    <property type="project" value="InterPro"/>
</dbReference>
<dbReference type="OrthoDB" id="9805418at2"/>
<dbReference type="InterPro" id="IPR036388">
    <property type="entry name" value="WH-like_DNA-bd_sf"/>
</dbReference>
<sequence>MAFYQSPKKISAFDAKFEAQKIAFAPISFQVARCLLEFGILEQIEASAERGCSLADIQEKTGLTEYAISVLIDMGLSMGLLWQKEDRYLLDKIGHFLVLDDMAKVNLNFVHDVCYQGMFELESSLLEGKPNGLKVFGDWETIYPTLSELPHQVKQSWFEFDHYYSDHAFGQLLPLIFQAKPKHIVDVGGNTGKWAFACTAYDPNVNITIMDLPGQLAVALANAKEKGVADRISGFQCDLLDESQDFCQDGDLYWMSQFLDCFSKEQILSILTRTAQSMSVNSELCILETYWDRQPFEAGAYCVNATSIYFTAMANGDSRMYHSKEMLSLISQAGLYVDEDIDEIGLGHTLLRCKRKPSSV</sequence>
<evidence type="ECO:0000256" key="2">
    <source>
        <dbReference type="ARBA" id="ARBA00022679"/>
    </source>
</evidence>
<feature type="domain" description="BVU-1015-like N-terminal dimerisation-like" evidence="5">
    <location>
        <begin position="18"/>
        <end position="88"/>
    </location>
</feature>
<keyword evidence="3" id="KW-0949">S-adenosyl-L-methionine</keyword>
<name>A0A553JMH0_SHEHA</name>
<dbReference type="Gene3D" id="1.10.10.10">
    <property type="entry name" value="Winged helix-like DNA-binding domain superfamily/Winged helix DNA-binding domain"/>
    <property type="match status" value="1"/>
</dbReference>